<keyword evidence="2 6" id="KW-0472">Membrane</keyword>
<comment type="subcellular location">
    <subcellularLocation>
        <location evidence="6">Cell outer membrane</location>
    </subcellularLocation>
</comment>
<evidence type="ECO:0000259" key="7">
    <source>
        <dbReference type="Pfam" id="PF13525"/>
    </source>
</evidence>
<comment type="caution">
    <text evidence="8">The sequence shown here is derived from an EMBL/GenBank/DDBJ whole genome shotgun (WGS) entry which is preliminary data.</text>
</comment>
<dbReference type="Proteomes" id="UP000197468">
    <property type="component" value="Unassembled WGS sequence"/>
</dbReference>
<dbReference type="InterPro" id="IPR039565">
    <property type="entry name" value="BamD-like"/>
</dbReference>
<evidence type="ECO:0000256" key="2">
    <source>
        <dbReference type="ARBA" id="ARBA00023136"/>
    </source>
</evidence>
<dbReference type="Gene3D" id="1.25.40.10">
    <property type="entry name" value="Tetratricopeptide repeat domain"/>
    <property type="match status" value="1"/>
</dbReference>
<dbReference type="InterPro" id="IPR017689">
    <property type="entry name" value="BamD"/>
</dbReference>
<comment type="subunit">
    <text evidence="6">Part of the Bam complex.</text>
</comment>
<evidence type="ECO:0000256" key="3">
    <source>
        <dbReference type="ARBA" id="ARBA00023139"/>
    </source>
</evidence>
<keyword evidence="1 6" id="KW-0732">Signal</keyword>
<keyword evidence="3" id="KW-0564">Palmitate</keyword>
<dbReference type="Pfam" id="PF13525">
    <property type="entry name" value="YfiO"/>
    <property type="match status" value="1"/>
</dbReference>
<dbReference type="GO" id="GO:0043165">
    <property type="term" value="P:Gram-negative-bacterium-type cell outer membrane assembly"/>
    <property type="evidence" value="ECO:0007669"/>
    <property type="project" value="UniProtKB-UniRule"/>
</dbReference>
<name>A0A246JM98_9BURK</name>
<gene>
    <name evidence="6" type="primary">bamD</name>
    <name evidence="8" type="ORF">CDN99_02145</name>
</gene>
<evidence type="ECO:0000256" key="4">
    <source>
        <dbReference type="ARBA" id="ARBA00023237"/>
    </source>
</evidence>
<dbReference type="CDD" id="cd15830">
    <property type="entry name" value="BamD"/>
    <property type="match status" value="1"/>
</dbReference>
<dbReference type="InterPro" id="IPR011990">
    <property type="entry name" value="TPR-like_helical_dom_sf"/>
</dbReference>
<evidence type="ECO:0000313" key="8">
    <source>
        <dbReference type="EMBL" id="OWQ93309.1"/>
    </source>
</evidence>
<accession>A0A246JM98</accession>
<evidence type="ECO:0000256" key="5">
    <source>
        <dbReference type="ARBA" id="ARBA00023288"/>
    </source>
</evidence>
<evidence type="ECO:0000256" key="1">
    <source>
        <dbReference type="ARBA" id="ARBA00022729"/>
    </source>
</evidence>
<protein>
    <recommendedName>
        <fullName evidence="6">Outer membrane protein assembly factor BamD</fullName>
    </recommendedName>
</protein>
<dbReference type="AlphaFoldDB" id="A0A246JM98"/>
<evidence type="ECO:0000313" key="9">
    <source>
        <dbReference type="Proteomes" id="UP000197468"/>
    </source>
</evidence>
<dbReference type="GO" id="GO:1990063">
    <property type="term" value="C:Bam protein complex"/>
    <property type="evidence" value="ECO:0007669"/>
    <property type="project" value="TreeGrafter"/>
</dbReference>
<dbReference type="HAMAP" id="MF_00922">
    <property type="entry name" value="OM_assembly_BamD"/>
    <property type="match status" value="1"/>
</dbReference>
<dbReference type="PANTHER" id="PTHR37423">
    <property type="entry name" value="SOLUBLE LYTIC MUREIN TRANSGLYCOSYLASE-RELATED"/>
    <property type="match status" value="1"/>
</dbReference>
<dbReference type="PANTHER" id="PTHR37423:SF1">
    <property type="entry name" value="OUTER MEMBRANE PROTEIN ASSEMBLY FACTOR BAMD"/>
    <property type="match status" value="1"/>
</dbReference>
<comment type="similarity">
    <text evidence="6">Belongs to the BamD family.</text>
</comment>
<keyword evidence="9" id="KW-1185">Reference proteome</keyword>
<comment type="function">
    <text evidence="6">Part of the outer membrane protein assembly complex, which is involved in assembly and insertion of beta-barrel proteins into the outer membrane.</text>
</comment>
<dbReference type="RefSeq" id="WP_088382456.1">
    <property type="nucleotide sequence ID" value="NZ_NIOF01000001.1"/>
</dbReference>
<proteinExistence type="inferred from homology"/>
<keyword evidence="5" id="KW-0449">Lipoprotein</keyword>
<evidence type="ECO:0000256" key="6">
    <source>
        <dbReference type="HAMAP-Rule" id="MF_00922"/>
    </source>
</evidence>
<sequence length="260" mass="29092">MTAAAVAVLGLAACSSAPKDDPNSQANLEKLYAEAKEDMLSGSYDRAIKTLERIEGRAAGTTLGQQAQLDLAWANYKSGERVQAVTVLDRFIKLNPSSPALDYALYMKGLVNFNDDLGLFGRISRQDISERDQQAARDSMQAFKQLVEQFPESKYSDDARIRIDYITNSLAAYEVHVARYYYNRGAYLASANRAQAALLEFQHAPALEEALFLMVKSYDRLGMTQLRDDSERVLKASFPDSSYLTTGTARAKDKAWWQIW</sequence>
<keyword evidence="4 6" id="KW-0998">Cell outer membrane</keyword>
<reference evidence="8 9" key="1">
    <citation type="journal article" date="2008" name="Int. J. Syst. Evol. Microbiol.">
        <title>Description of Roseateles aquatilis sp. nov. and Roseateles terrae sp. nov., in the class Betaproteobacteria, and emended description of the genus Roseateles.</title>
        <authorList>
            <person name="Gomila M."/>
            <person name="Bowien B."/>
            <person name="Falsen E."/>
            <person name="Moore E.R."/>
            <person name="Lalucat J."/>
        </authorList>
    </citation>
    <scope>NUCLEOTIDE SEQUENCE [LARGE SCALE GENOMIC DNA]</scope>
    <source>
        <strain evidence="8 9">CCUG 48205</strain>
    </source>
</reference>
<feature type="domain" description="Outer membrane lipoprotein BamD-like" evidence="7">
    <location>
        <begin position="28"/>
        <end position="231"/>
    </location>
</feature>
<dbReference type="SUPFAM" id="SSF48452">
    <property type="entry name" value="TPR-like"/>
    <property type="match status" value="1"/>
</dbReference>
<dbReference type="GO" id="GO:0051205">
    <property type="term" value="P:protein insertion into membrane"/>
    <property type="evidence" value="ECO:0007669"/>
    <property type="project" value="UniProtKB-UniRule"/>
</dbReference>
<organism evidence="8 9">
    <name type="scientific">Roseateles aquatilis</name>
    <dbReference type="NCBI Taxonomy" id="431061"/>
    <lineage>
        <taxon>Bacteria</taxon>
        <taxon>Pseudomonadati</taxon>
        <taxon>Pseudomonadota</taxon>
        <taxon>Betaproteobacteria</taxon>
        <taxon>Burkholderiales</taxon>
        <taxon>Sphaerotilaceae</taxon>
        <taxon>Roseateles</taxon>
    </lineage>
</organism>
<dbReference type="NCBIfam" id="TIGR03302">
    <property type="entry name" value="OM_YfiO"/>
    <property type="match status" value="1"/>
</dbReference>
<dbReference type="EMBL" id="NIOF01000001">
    <property type="protein sequence ID" value="OWQ93309.1"/>
    <property type="molecule type" value="Genomic_DNA"/>
</dbReference>
<dbReference type="OrthoDB" id="9779191at2"/>